<reference evidence="2 3" key="1">
    <citation type="submission" date="2018-01" db="EMBL/GenBank/DDBJ databases">
        <title>Draft genome sequence of Sphaerisporangium sp. 7K107.</title>
        <authorList>
            <person name="Sahin N."/>
            <person name="Saygin H."/>
            <person name="Ay H."/>
        </authorList>
    </citation>
    <scope>NUCLEOTIDE SEQUENCE [LARGE SCALE GENOMIC DNA]</scope>
    <source>
        <strain evidence="2 3">7K107</strain>
    </source>
</reference>
<evidence type="ECO:0000313" key="2">
    <source>
        <dbReference type="EMBL" id="PZG37092.1"/>
    </source>
</evidence>
<feature type="domain" description="Thiopeptide-type bacteriocin biosynthesis" evidence="1">
    <location>
        <begin position="35"/>
        <end position="246"/>
    </location>
</feature>
<keyword evidence="3" id="KW-1185">Reference proteome</keyword>
<evidence type="ECO:0000259" key="1">
    <source>
        <dbReference type="Pfam" id="PF14028"/>
    </source>
</evidence>
<comment type="caution">
    <text evidence="2">The sequence shown here is derived from an EMBL/GenBank/DDBJ whole genome shotgun (WGS) entry which is preliminary data.</text>
</comment>
<gene>
    <name evidence="2" type="ORF">C1I98_26020</name>
</gene>
<dbReference type="NCBIfam" id="TIGR03891">
    <property type="entry name" value="thiopep_ocin"/>
    <property type="match status" value="1"/>
</dbReference>
<organism evidence="2 3">
    <name type="scientific">Spongiactinospora gelatinilytica</name>
    <dbReference type="NCBI Taxonomy" id="2666298"/>
    <lineage>
        <taxon>Bacteria</taxon>
        <taxon>Bacillati</taxon>
        <taxon>Actinomycetota</taxon>
        <taxon>Actinomycetes</taxon>
        <taxon>Streptosporangiales</taxon>
        <taxon>Streptosporangiaceae</taxon>
        <taxon>Spongiactinospora</taxon>
    </lineage>
</organism>
<name>A0A2W2FNI1_9ACTN</name>
<dbReference type="AlphaFoldDB" id="A0A2W2FNI1"/>
<dbReference type="Proteomes" id="UP000248544">
    <property type="component" value="Unassembled WGS sequence"/>
</dbReference>
<dbReference type="EMBL" id="POUA01000244">
    <property type="protein sequence ID" value="PZG37092.1"/>
    <property type="molecule type" value="Genomic_DNA"/>
</dbReference>
<dbReference type="InterPro" id="IPR023809">
    <property type="entry name" value="Thiopep_bacteriocin_synth_dom"/>
</dbReference>
<accession>A0A2W2FNI1</accession>
<evidence type="ECO:0000313" key="3">
    <source>
        <dbReference type="Proteomes" id="UP000248544"/>
    </source>
</evidence>
<sequence length="251" mass="28133">MGRMPADHLTDGEWYQLATEFPDGNSAVRLGLRLELLRSEGALKDWWFMRKAPGWRLRLRGADIAAVHRAFEELMVARWWPTIYEPETFAFGGSDGMGIVHELFCADSRGVLDYLRQEDPGIGRRELSLLLINALLQAAGLDWFERGDVFARVAAIRPSAYDSRMDELATDIRFFLLVRIQPPAAFAAPWFAAFETAGRLLGEAAAAGRLERGLRAILTHVLIFHWNRFGLSATTQGILAHAAKTAILPRD</sequence>
<proteinExistence type="predicted"/>
<protein>
    <recommendedName>
        <fullName evidence="1">Thiopeptide-type bacteriocin biosynthesis domain-containing protein</fullName>
    </recommendedName>
</protein>
<dbReference type="Pfam" id="PF14028">
    <property type="entry name" value="Lant_dehydr_C"/>
    <property type="match status" value="1"/>
</dbReference>